<dbReference type="EMBL" id="JANEYF010002849">
    <property type="protein sequence ID" value="KAJ8941583.1"/>
    <property type="molecule type" value="Genomic_DNA"/>
</dbReference>
<dbReference type="GO" id="GO:0046872">
    <property type="term" value="F:metal ion binding"/>
    <property type="evidence" value="ECO:0007669"/>
    <property type="project" value="UniProtKB-KW"/>
</dbReference>
<evidence type="ECO:0000256" key="2">
    <source>
        <dbReference type="ARBA" id="ARBA00022723"/>
    </source>
</evidence>
<comment type="cofactor">
    <cofactor evidence="1">
        <name>a divalent metal cation</name>
        <dbReference type="ChEBI" id="CHEBI:60240"/>
    </cofactor>
</comment>
<organism evidence="4 5">
    <name type="scientific">Rhamnusium bicolor</name>
    <dbReference type="NCBI Taxonomy" id="1586634"/>
    <lineage>
        <taxon>Eukaryota</taxon>
        <taxon>Metazoa</taxon>
        <taxon>Ecdysozoa</taxon>
        <taxon>Arthropoda</taxon>
        <taxon>Hexapoda</taxon>
        <taxon>Insecta</taxon>
        <taxon>Pterygota</taxon>
        <taxon>Neoptera</taxon>
        <taxon>Endopterygota</taxon>
        <taxon>Coleoptera</taxon>
        <taxon>Polyphaga</taxon>
        <taxon>Cucujiformia</taxon>
        <taxon>Chrysomeloidea</taxon>
        <taxon>Cerambycidae</taxon>
        <taxon>Lepturinae</taxon>
        <taxon>Rhagiini</taxon>
        <taxon>Rhamnusium</taxon>
    </lineage>
</organism>
<dbReference type="AlphaFoldDB" id="A0AAV8XTK8"/>
<name>A0AAV8XTK8_9CUCU</name>
<feature type="domain" description="DDE Tnp4" evidence="3">
    <location>
        <begin position="23"/>
        <end position="103"/>
    </location>
</feature>
<accession>A0AAV8XTK8</accession>
<comment type="caution">
    <text evidence="4">The sequence shown here is derived from an EMBL/GenBank/DDBJ whole genome shotgun (WGS) entry which is preliminary data.</text>
</comment>
<gene>
    <name evidence="4" type="ORF">NQ314_010361</name>
</gene>
<reference evidence="4" key="1">
    <citation type="journal article" date="2023" name="Insect Mol. Biol.">
        <title>Genome sequencing provides insights into the evolution of gene families encoding plant cell wall-degrading enzymes in longhorned beetles.</title>
        <authorList>
            <person name="Shin N.R."/>
            <person name="Okamura Y."/>
            <person name="Kirsch R."/>
            <person name="Pauchet Y."/>
        </authorList>
    </citation>
    <scope>NUCLEOTIDE SEQUENCE</scope>
    <source>
        <strain evidence="4">RBIC_L_NR</strain>
    </source>
</reference>
<evidence type="ECO:0000259" key="3">
    <source>
        <dbReference type="Pfam" id="PF13359"/>
    </source>
</evidence>
<proteinExistence type="predicted"/>
<sequence length="160" mass="18433">MNPNKLNVPEEKHLPGTQDKVPYVIVGDEAFPLTTYLMRPYPGSVINGDIEKQVFYYRLSQARRVSKNTFGHFAKKILNLFRSINYLLESIDKIIMTTCILHNYIRRQLTVEPPEGKLVMRNLPRQGGNALAVAFNVREKYKIFFNSASGSLPWQRGNFL</sequence>
<protein>
    <recommendedName>
        <fullName evidence="3">DDE Tnp4 domain-containing protein</fullName>
    </recommendedName>
</protein>
<evidence type="ECO:0000256" key="1">
    <source>
        <dbReference type="ARBA" id="ARBA00001968"/>
    </source>
</evidence>
<dbReference type="InterPro" id="IPR027806">
    <property type="entry name" value="HARBI1_dom"/>
</dbReference>
<dbReference type="Pfam" id="PF13359">
    <property type="entry name" value="DDE_Tnp_4"/>
    <property type="match status" value="1"/>
</dbReference>
<dbReference type="Proteomes" id="UP001162156">
    <property type="component" value="Unassembled WGS sequence"/>
</dbReference>
<evidence type="ECO:0000313" key="5">
    <source>
        <dbReference type="Proteomes" id="UP001162156"/>
    </source>
</evidence>
<keyword evidence="2" id="KW-0479">Metal-binding</keyword>
<keyword evidence="5" id="KW-1185">Reference proteome</keyword>
<evidence type="ECO:0000313" key="4">
    <source>
        <dbReference type="EMBL" id="KAJ8941583.1"/>
    </source>
</evidence>